<name>Q6K8J9_ORYSJ</name>
<feature type="region of interest" description="Disordered" evidence="1">
    <location>
        <begin position="1"/>
        <end position="33"/>
    </location>
</feature>
<reference evidence="3" key="1">
    <citation type="journal article" date="2005" name="Nature">
        <title>The map-based sequence of the rice genome.</title>
        <authorList>
            <consortium name="International rice genome sequencing project (IRGSP)"/>
            <person name="Matsumoto T."/>
            <person name="Wu J."/>
            <person name="Kanamori H."/>
            <person name="Katayose Y."/>
            <person name="Fujisawa M."/>
            <person name="Namiki N."/>
            <person name="Mizuno H."/>
            <person name="Yamamoto K."/>
            <person name="Antonio B.A."/>
            <person name="Baba T."/>
            <person name="Sakata K."/>
            <person name="Nagamura Y."/>
            <person name="Aoki H."/>
            <person name="Arikawa K."/>
            <person name="Arita K."/>
            <person name="Bito T."/>
            <person name="Chiden Y."/>
            <person name="Fujitsuka N."/>
            <person name="Fukunaka R."/>
            <person name="Hamada M."/>
            <person name="Harada C."/>
            <person name="Hayashi A."/>
            <person name="Hijishita S."/>
            <person name="Honda M."/>
            <person name="Hosokawa S."/>
            <person name="Ichikawa Y."/>
            <person name="Idonuma A."/>
            <person name="Iijima M."/>
            <person name="Ikeda M."/>
            <person name="Ikeno M."/>
            <person name="Ito K."/>
            <person name="Ito S."/>
            <person name="Ito T."/>
            <person name="Ito Y."/>
            <person name="Ito Y."/>
            <person name="Iwabuchi A."/>
            <person name="Kamiya K."/>
            <person name="Karasawa W."/>
            <person name="Kurita K."/>
            <person name="Katagiri S."/>
            <person name="Kikuta A."/>
            <person name="Kobayashi H."/>
            <person name="Kobayashi N."/>
            <person name="Machita K."/>
            <person name="Maehara T."/>
            <person name="Masukawa M."/>
            <person name="Mizubayashi T."/>
            <person name="Mukai Y."/>
            <person name="Nagasaki H."/>
            <person name="Nagata Y."/>
            <person name="Naito S."/>
            <person name="Nakashima M."/>
            <person name="Nakama Y."/>
            <person name="Nakamichi Y."/>
            <person name="Nakamura M."/>
            <person name="Meguro A."/>
            <person name="Negishi M."/>
            <person name="Ohta I."/>
            <person name="Ohta T."/>
            <person name="Okamoto M."/>
            <person name="Ono N."/>
            <person name="Saji S."/>
            <person name="Sakaguchi M."/>
            <person name="Sakai K."/>
            <person name="Shibata M."/>
            <person name="Shimokawa T."/>
            <person name="Song J."/>
            <person name="Takazaki Y."/>
            <person name="Terasawa K."/>
            <person name="Tsugane M."/>
            <person name="Tsuji K."/>
            <person name="Ueda S."/>
            <person name="Waki K."/>
            <person name="Yamagata H."/>
            <person name="Yamamoto M."/>
            <person name="Yamamoto S."/>
            <person name="Yamane H."/>
            <person name="Yoshiki S."/>
            <person name="Yoshihara R."/>
            <person name="Yukawa K."/>
            <person name="Zhong H."/>
            <person name="Yano M."/>
            <person name="Yuan Q."/>
            <person name="Ouyang S."/>
            <person name="Liu J."/>
            <person name="Jones K.M."/>
            <person name="Gansberger K."/>
            <person name="Moffat K."/>
            <person name="Hill J."/>
            <person name="Bera J."/>
            <person name="Fadrosh D."/>
            <person name="Jin S."/>
            <person name="Johri S."/>
            <person name="Kim M."/>
            <person name="Overton L."/>
            <person name="Reardon M."/>
            <person name="Tsitrin T."/>
            <person name="Vuong H."/>
            <person name="Weaver B."/>
            <person name="Ciecko A."/>
            <person name="Tallon L."/>
            <person name="Jackson J."/>
            <person name="Pai G."/>
            <person name="Aken S.V."/>
            <person name="Utterback T."/>
            <person name="Reidmuller S."/>
            <person name="Feldblyum T."/>
            <person name="Hsiao J."/>
            <person name="Zismann V."/>
            <person name="Iobst S."/>
            <person name="de Vazeille A.R."/>
            <person name="Buell C.R."/>
            <person name="Ying K."/>
            <person name="Li Y."/>
            <person name="Lu T."/>
            <person name="Huang Y."/>
            <person name="Zhao Q."/>
            <person name="Feng Q."/>
            <person name="Zhang L."/>
            <person name="Zhu J."/>
            <person name="Weng Q."/>
            <person name="Mu J."/>
            <person name="Lu Y."/>
            <person name="Fan D."/>
            <person name="Liu Y."/>
            <person name="Guan J."/>
            <person name="Zhang Y."/>
            <person name="Yu S."/>
            <person name="Liu X."/>
            <person name="Zhang Y."/>
            <person name="Hong G."/>
            <person name="Han B."/>
            <person name="Choisne N."/>
            <person name="Demange N."/>
            <person name="Orjeda G."/>
            <person name="Samain S."/>
            <person name="Cattolico L."/>
            <person name="Pelletier E."/>
            <person name="Couloux A."/>
            <person name="Segurens B."/>
            <person name="Wincker P."/>
            <person name="D'Hont A."/>
            <person name="Scarpelli C."/>
            <person name="Weissenbach J."/>
            <person name="Salanoubat M."/>
            <person name="Quetier F."/>
            <person name="Yu Y."/>
            <person name="Kim H.R."/>
            <person name="Rambo T."/>
            <person name="Currie J."/>
            <person name="Collura K."/>
            <person name="Luo M."/>
            <person name="Yang T."/>
            <person name="Ammiraju J.S.S."/>
            <person name="Engler F."/>
            <person name="Soderlund C."/>
            <person name="Wing R.A."/>
            <person name="Palmer L.E."/>
            <person name="de la Bastide M."/>
            <person name="Spiegel L."/>
            <person name="Nascimento L."/>
            <person name="Zutavern T."/>
            <person name="O'Shaughnessy A."/>
            <person name="Dike S."/>
            <person name="Dedhia N."/>
            <person name="Preston R."/>
            <person name="Balija V."/>
            <person name="McCombie W.R."/>
            <person name="Chow T."/>
            <person name="Chen H."/>
            <person name="Chung M."/>
            <person name="Chen C."/>
            <person name="Shaw J."/>
            <person name="Wu H."/>
            <person name="Hsiao K."/>
            <person name="Chao Y."/>
            <person name="Chu M."/>
            <person name="Cheng C."/>
            <person name="Hour A."/>
            <person name="Lee P."/>
            <person name="Lin S."/>
            <person name="Lin Y."/>
            <person name="Liou J."/>
            <person name="Liu S."/>
            <person name="Hsing Y."/>
            <person name="Raghuvanshi S."/>
            <person name="Mohanty A."/>
            <person name="Bharti A.K."/>
            <person name="Gaur A."/>
            <person name="Gupta V."/>
            <person name="Kumar D."/>
            <person name="Ravi V."/>
            <person name="Vij S."/>
            <person name="Kapur A."/>
            <person name="Khurana P."/>
            <person name="Khurana P."/>
            <person name="Khurana J.P."/>
            <person name="Tyagi A.K."/>
            <person name="Gaikwad K."/>
            <person name="Singh A."/>
            <person name="Dalal V."/>
            <person name="Srivastava S."/>
            <person name="Dixit A."/>
            <person name="Pal A.K."/>
            <person name="Ghazi I.A."/>
            <person name="Yadav M."/>
            <person name="Pandit A."/>
            <person name="Bhargava A."/>
            <person name="Sureshbabu K."/>
            <person name="Batra K."/>
            <person name="Sharma T.R."/>
            <person name="Mohapatra T."/>
            <person name="Singh N.K."/>
            <person name="Messing J."/>
            <person name="Nelson A.B."/>
            <person name="Fuks G."/>
            <person name="Kavchok S."/>
            <person name="Keizer G."/>
            <person name="Linton E."/>
            <person name="Llaca V."/>
            <person name="Song R."/>
            <person name="Tanyolac B."/>
            <person name="Young S."/>
            <person name="Ho-Il K."/>
            <person name="Hahn J.H."/>
            <person name="Sangsakoo G."/>
            <person name="Vanavichit A."/>
            <person name="de Mattos Luiz.A.T."/>
            <person name="Zimmer P.D."/>
            <person name="Malone G."/>
            <person name="Dellagostin O."/>
            <person name="de Oliveira A.C."/>
            <person name="Bevan M."/>
            <person name="Bancroft I."/>
            <person name="Minx P."/>
            <person name="Cordum H."/>
            <person name="Wilson R."/>
            <person name="Cheng Z."/>
            <person name="Jin W."/>
            <person name="Jiang J."/>
            <person name="Leong S.A."/>
            <person name="Iwama H."/>
            <person name="Gojobori T."/>
            <person name="Itoh T."/>
            <person name="Niimura Y."/>
            <person name="Fujii Y."/>
            <person name="Habara T."/>
            <person name="Sakai H."/>
            <person name="Sato Y."/>
            <person name="Wilson G."/>
            <person name="Kumar K."/>
            <person name="McCouch S."/>
            <person name="Juretic N."/>
            <person name="Hoen D."/>
            <person name="Wright S."/>
            <person name="Bruskiewich R."/>
            <person name="Bureau T."/>
            <person name="Miyao A."/>
            <person name="Hirochika H."/>
            <person name="Nishikawa T."/>
            <person name="Kadowaki K."/>
            <person name="Sugiura M."/>
            <person name="Burr B."/>
            <person name="Sasaki T."/>
        </authorList>
    </citation>
    <scope>NUCLEOTIDE SEQUENCE [LARGE SCALE GENOMIC DNA]</scope>
    <source>
        <strain evidence="3">cv. Nipponbare</strain>
    </source>
</reference>
<evidence type="ECO:0000313" key="2">
    <source>
        <dbReference type="EMBL" id="BAD19349.1"/>
    </source>
</evidence>
<evidence type="ECO:0000313" key="3">
    <source>
        <dbReference type="Proteomes" id="UP000000763"/>
    </source>
</evidence>
<dbReference type="Proteomes" id="UP000000763">
    <property type="component" value="Chromosome 2"/>
</dbReference>
<proteinExistence type="predicted"/>
<accession>Q6K8J9</accession>
<protein>
    <submittedName>
        <fullName evidence="2">Uncharacterized protein</fullName>
    </submittedName>
</protein>
<reference evidence="3" key="2">
    <citation type="journal article" date="2008" name="Nucleic Acids Res.">
        <title>The rice annotation project database (RAP-DB): 2008 update.</title>
        <authorList>
            <consortium name="The rice annotation project (RAP)"/>
        </authorList>
    </citation>
    <scope>GENOME REANNOTATION</scope>
    <source>
        <strain evidence="3">cv. Nipponbare</strain>
    </source>
</reference>
<evidence type="ECO:0000256" key="1">
    <source>
        <dbReference type="SAM" id="MobiDB-lite"/>
    </source>
</evidence>
<organism evidence="2 3">
    <name type="scientific">Oryza sativa subsp. japonica</name>
    <name type="common">Rice</name>
    <dbReference type="NCBI Taxonomy" id="39947"/>
    <lineage>
        <taxon>Eukaryota</taxon>
        <taxon>Viridiplantae</taxon>
        <taxon>Streptophyta</taxon>
        <taxon>Embryophyta</taxon>
        <taxon>Tracheophyta</taxon>
        <taxon>Spermatophyta</taxon>
        <taxon>Magnoliopsida</taxon>
        <taxon>Liliopsida</taxon>
        <taxon>Poales</taxon>
        <taxon>Poaceae</taxon>
        <taxon>BOP clade</taxon>
        <taxon>Oryzoideae</taxon>
        <taxon>Oryzeae</taxon>
        <taxon>Oryzinae</taxon>
        <taxon>Oryza</taxon>
        <taxon>Oryza sativa</taxon>
    </lineage>
</organism>
<dbReference type="AlphaFoldDB" id="Q6K8J9"/>
<sequence length="153" mass="16008">METGPTCHQALGVASRPTASLEKGDRPGITPGATERHSAVFDLAGYGFKEEGYPVVDYESALQTAKSTTGVIHEKGNQLAPVKNPPSLPLRIDKKEAASEHPPLSEIIAGARKAISLGGFTLYRLGRFPRRPWPVAGVTALAYGGDGSGSGVV</sequence>
<dbReference type="EMBL" id="AP004124">
    <property type="protein sequence ID" value="BAD19349.1"/>
    <property type="molecule type" value="Genomic_DNA"/>
</dbReference>
<gene>
    <name evidence="2" type="primary">OJ1669_F01.24</name>
</gene>